<dbReference type="InterPro" id="IPR036691">
    <property type="entry name" value="Endo/exonu/phosph_ase_sf"/>
</dbReference>
<sequence length="437" mass="50253">MIFTVRRSRRSPWALKSCSSTGDSHLSHGIYCAMESDAPILIPLVMMALNSRPCSSSSPIAFTNRFPKASRVMLLKATIDKWFFTTKGFPSLPAVGSFKEGEFILQMNLWDKQLKIKWNLMVVYGRAHDEKKSEFLAELSAFCSNRKDPFIVGGDFNIIRSSDEKNTMSRLSTYTNVFNDVIHFYELREIYMNGGKYTWSNNQDPPTLVKLDRVLMDSSWEKYFPNVIVKKLPREISDHNPLILSTGNVQQKGGGPKFKFELVANGRKRKSKIYELESNGQKIVGDEALLQHATQFYKELFGPGQGNIFQIDEDLWSNEEKLNDMDNIELCKPFTIKEIKGALDQIEHNKAAGPDQIPIEFYQTCWEIIKDDVVKMFNDFHQNLMEDSRLNYGIITLLPKVKVATKIQQYRPICLLNCLYKWITKILALELSLLPRD</sequence>
<dbReference type="AlphaFoldDB" id="A0AAQ3ST30"/>
<dbReference type="InterPro" id="IPR005135">
    <property type="entry name" value="Endo/exonuclease/phosphatase"/>
</dbReference>
<accession>A0AAQ3ST30</accession>
<evidence type="ECO:0000313" key="3">
    <source>
        <dbReference type="Proteomes" id="UP001341281"/>
    </source>
</evidence>
<evidence type="ECO:0000313" key="2">
    <source>
        <dbReference type="EMBL" id="WVZ60404.1"/>
    </source>
</evidence>
<gene>
    <name evidence="2" type="ORF">U9M48_010431</name>
</gene>
<dbReference type="EMBL" id="CP144746">
    <property type="protein sequence ID" value="WVZ60404.1"/>
    <property type="molecule type" value="Genomic_DNA"/>
</dbReference>
<organism evidence="2 3">
    <name type="scientific">Paspalum notatum var. saurae</name>
    <dbReference type="NCBI Taxonomy" id="547442"/>
    <lineage>
        <taxon>Eukaryota</taxon>
        <taxon>Viridiplantae</taxon>
        <taxon>Streptophyta</taxon>
        <taxon>Embryophyta</taxon>
        <taxon>Tracheophyta</taxon>
        <taxon>Spermatophyta</taxon>
        <taxon>Magnoliopsida</taxon>
        <taxon>Liliopsida</taxon>
        <taxon>Poales</taxon>
        <taxon>Poaceae</taxon>
        <taxon>PACMAD clade</taxon>
        <taxon>Panicoideae</taxon>
        <taxon>Andropogonodae</taxon>
        <taxon>Paspaleae</taxon>
        <taxon>Paspalinae</taxon>
        <taxon>Paspalum</taxon>
    </lineage>
</organism>
<dbReference type="SUPFAM" id="SSF56219">
    <property type="entry name" value="DNase I-like"/>
    <property type="match status" value="1"/>
</dbReference>
<name>A0AAQ3ST30_PASNO</name>
<proteinExistence type="predicted"/>
<dbReference type="Pfam" id="PF03372">
    <property type="entry name" value="Exo_endo_phos"/>
    <property type="match status" value="1"/>
</dbReference>
<dbReference type="PANTHER" id="PTHR33710">
    <property type="entry name" value="BNAC02G09200D PROTEIN"/>
    <property type="match status" value="1"/>
</dbReference>
<protein>
    <recommendedName>
        <fullName evidence="1">Endonuclease/exonuclease/phosphatase domain-containing protein</fullName>
    </recommendedName>
</protein>
<dbReference type="Gene3D" id="3.60.10.10">
    <property type="entry name" value="Endonuclease/exonuclease/phosphatase"/>
    <property type="match status" value="1"/>
</dbReference>
<reference evidence="2 3" key="1">
    <citation type="submission" date="2024-02" db="EMBL/GenBank/DDBJ databases">
        <title>High-quality chromosome-scale genome assembly of Pensacola bahiagrass (Paspalum notatum Flugge var. saurae).</title>
        <authorList>
            <person name="Vega J.M."/>
            <person name="Podio M."/>
            <person name="Orjuela J."/>
            <person name="Siena L.A."/>
            <person name="Pessino S.C."/>
            <person name="Combes M.C."/>
            <person name="Mariac C."/>
            <person name="Albertini E."/>
            <person name="Pupilli F."/>
            <person name="Ortiz J.P.A."/>
            <person name="Leblanc O."/>
        </authorList>
    </citation>
    <scope>NUCLEOTIDE SEQUENCE [LARGE SCALE GENOMIC DNA]</scope>
    <source>
        <strain evidence="2">R1</strain>
        <tissue evidence="2">Leaf</tissue>
    </source>
</reference>
<dbReference type="GO" id="GO:0003824">
    <property type="term" value="F:catalytic activity"/>
    <property type="evidence" value="ECO:0007669"/>
    <property type="project" value="InterPro"/>
</dbReference>
<dbReference type="Proteomes" id="UP001341281">
    <property type="component" value="Chromosome 02"/>
</dbReference>
<feature type="domain" description="Endonuclease/exonuclease/phosphatase" evidence="1">
    <location>
        <begin position="93"/>
        <end position="239"/>
    </location>
</feature>
<evidence type="ECO:0000259" key="1">
    <source>
        <dbReference type="Pfam" id="PF03372"/>
    </source>
</evidence>
<keyword evidence="3" id="KW-1185">Reference proteome</keyword>
<dbReference type="PANTHER" id="PTHR33710:SF72">
    <property type="entry name" value="OS04G0204200 PROTEIN"/>
    <property type="match status" value="1"/>
</dbReference>